<dbReference type="RefSeq" id="WP_226588756.1">
    <property type="nucleotide sequence ID" value="NZ_BLAY01000141.1"/>
</dbReference>
<organism evidence="5 6">
    <name type="scientific">Microseira wollei NIES-4236</name>
    <dbReference type="NCBI Taxonomy" id="2530354"/>
    <lineage>
        <taxon>Bacteria</taxon>
        <taxon>Bacillati</taxon>
        <taxon>Cyanobacteriota</taxon>
        <taxon>Cyanophyceae</taxon>
        <taxon>Oscillatoriophycideae</taxon>
        <taxon>Aerosakkonematales</taxon>
        <taxon>Aerosakkonemataceae</taxon>
        <taxon>Microseira</taxon>
    </lineage>
</organism>
<evidence type="ECO:0000259" key="4">
    <source>
        <dbReference type="Pfam" id="PF08241"/>
    </source>
</evidence>
<name>A0AAV3XK29_9CYAN</name>
<evidence type="ECO:0000256" key="1">
    <source>
        <dbReference type="ARBA" id="ARBA00008361"/>
    </source>
</evidence>
<keyword evidence="3" id="KW-0808">Transferase</keyword>
<dbReference type="SUPFAM" id="SSF53335">
    <property type="entry name" value="S-adenosyl-L-methionine-dependent methyltransferases"/>
    <property type="match status" value="1"/>
</dbReference>
<comment type="similarity">
    <text evidence="1">Belongs to the methyltransferase superfamily.</text>
</comment>
<evidence type="ECO:0000256" key="2">
    <source>
        <dbReference type="ARBA" id="ARBA00022603"/>
    </source>
</evidence>
<keyword evidence="2 5" id="KW-0489">Methyltransferase</keyword>
<dbReference type="GO" id="GO:0032259">
    <property type="term" value="P:methylation"/>
    <property type="evidence" value="ECO:0007669"/>
    <property type="project" value="UniProtKB-KW"/>
</dbReference>
<reference evidence="5" key="1">
    <citation type="submission" date="2019-10" db="EMBL/GenBank/DDBJ databases">
        <title>Draft genome sequece of Microseira wollei NIES-4236.</title>
        <authorList>
            <person name="Yamaguchi H."/>
            <person name="Suzuki S."/>
            <person name="Kawachi M."/>
        </authorList>
    </citation>
    <scope>NUCLEOTIDE SEQUENCE</scope>
    <source>
        <strain evidence="5">NIES-4236</strain>
    </source>
</reference>
<protein>
    <submittedName>
        <fullName evidence="5">Methyltransferase type 11</fullName>
    </submittedName>
</protein>
<dbReference type="Gene3D" id="3.40.50.150">
    <property type="entry name" value="Vaccinia Virus protein VP39"/>
    <property type="match status" value="1"/>
</dbReference>
<gene>
    <name evidence="5" type="ORF">MiSe_67750</name>
</gene>
<dbReference type="InterPro" id="IPR029063">
    <property type="entry name" value="SAM-dependent_MTases_sf"/>
</dbReference>
<dbReference type="InterPro" id="IPR013216">
    <property type="entry name" value="Methyltransf_11"/>
</dbReference>
<evidence type="ECO:0000256" key="3">
    <source>
        <dbReference type="ARBA" id="ARBA00022679"/>
    </source>
</evidence>
<proteinExistence type="inferred from homology"/>
<dbReference type="GO" id="GO:0008757">
    <property type="term" value="F:S-adenosylmethionine-dependent methyltransferase activity"/>
    <property type="evidence" value="ECO:0007669"/>
    <property type="project" value="InterPro"/>
</dbReference>
<accession>A0AAV3XK29</accession>
<dbReference type="CDD" id="cd02440">
    <property type="entry name" value="AdoMet_MTases"/>
    <property type="match status" value="1"/>
</dbReference>
<comment type="caution">
    <text evidence="5">The sequence shown here is derived from an EMBL/GenBank/DDBJ whole genome shotgun (WGS) entry which is preliminary data.</text>
</comment>
<sequence length="271" mass="30671">MNPLTYFSDAAADYAKYRPTYPEVAIDKVLEGLGLPCQIVAADIGAGTGIASRQLAEKGIKVFAVEPNAEMRQAAISHPLIEVCDGTAEATSLPDASVDLVVCFQAFHWFNREQSLLEFRRILQKYGRLALVWNYWELEDKFTKDYFRLLIKASKPYSARSLLTQLRRWVKKVQRLPLKLLRNCGFFLPYSCLPYFVEVGRHRFTNKQAVDLSGLIGRAQSRGLVPRSGEGFEQLVADLTQLYSRSHSPDGLVDIVYRTRVILAEPLPELK</sequence>
<dbReference type="Proteomes" id="UP001050975">
    <property type="component" value="Unassembled WGS sequence"/>
</dbReference>
<evidence type="ECO:0000313" key="6">
    <source>
        <dbReference type="Proteomes" id="UP001050975"/>
    </source>
</evidence>
<dbReference type="AlphaFoldDB" id="A0AAV3XK29"/>
<evidence type="ECO:0000313" key="5">
    <source>
        <dbReference type="EMBL" id="GET41961.1"/>
    </source>
</evidence>
<dbReference type="InterPro" id="IPR051052">
    <property type="entry name" value="Diverse_substrate_MTase"/>
</dbReference>
<dbReference type="PANTHER" id="PTHR44942">
    <property type="entry name" value="METHYLTRANSF_11 DOMAIN-CONTAINING PROTEIN"/>
    <property type="match status" value="1"/>
</dbReference>
<feature type="domain" description="Methyltransferase type 11" evidence="4">
    <location>
        <begin position="43"/>
        <end position="130"/>
    </location>
</feature>
<dbReference type="Pfam" id="PF08241">
    <property type="entry name" value="Methyltransf_11"/>
    <property type="match status" value="1"/>
</dbReference>
<dbReference type="EMBL" id="BLAY01000141">
    <property type="protein sequence ID" value="GET41961.1"/>
    <property type="molecule type" value="Genomic_DNA"/>
</dbReference>
<keyword evidence="6" id="KW-1185">Reference proteome</keyword>
<dbReference type="PANTHER" id="PTHR44942:SF4">
    <property type="entry name" value="METHYLTRANSFERASE TYPE 11 DOMAIN-CONTAINING PROTEIN"/>
    <property type="match status" value="1"/>
</dbReference>